<dbReference type="Proteomes" id="UP000238220">
    <property type="component" value="Unassembled WGS sequence"/>
</dbReference>
<protein>
    <recommendedName>
        <fullName evidence="1">methylmalonate-semialdehyde dehydrogenase (CoA acylating)</fullName>
        <ecNumber evidence="1">1.2.1.27</ecNumber>
    </recommendedName>
</protein>
<dbReference type="FunFam" id="3.40.605.10:FF:000003">
    <property type="entry name" value="Methylmalonate-semialdehyde dehydrogenase [acylating]"/>
    <property type="match status" value="1"/>
</dbReference>
<dbReference type="InterPro" id="IPR016162">
    <property type="entry name" value="Ald_DH_N"/>
</dbReference>
<name>A0A2S5TB55_9GAMM</name>
<dbReference type="PANTHER" id="PTHR43866:SF4">
    <property type="entry name" value="MALONATE-SEMIALDEHYDE DEHYDROGENASE"/>
    <property type="match status" value="1"/>
</dbReference>
<reference evidence="5 6" key="1">
    <citation type="submission" date="2018-02" db="EMBL/GenBank/DDBJ databases">
        <title>Genome sequencing of Solimonas sp. HR-BB.</title>
        <authorList>
            <person name="Lee Y."/>
            <person name="Jeon C.O."/>
        </authorList>
    </citation>
    <scope>NUCLEOTIDE SEQUENCE [LARGE SCALE GENOMIC DNA]</scope>
    <source>
        <strain evidence="5 6">HR-BB</strain>
    </source>
</reference>
<dbReference type="EC" id="1.2.1.27" evidence="1"/>
<keyword evidence="2" id="KW-0560">Oxidoreductase</keyword>
<dbReference type="InterPro" id="IPR016160">
    <property type="entry name" value="Ald_DH_CS_CYS"/>
</dbReference>
<comment type="caution">
    <text evidence="5">The sequence shown here is derived from an EMBL/GenBank/DDBJ whole genome shotgun (WGS) entry which is preliminary data.</text>
</comment>
<evidence type="ECO:0000313" key="6">
    <source>
        <dbReference type="Proteomes" id="UP000238220"/>
    </source>
</evidence>
<sequence length="506" mass="53901">MSASAQSNLASVPTVPHWIGGKAVATQGRSGDVYNPSTGLVTARVPFASAEELDQCVQVARAAFPGWANTPPLRRARVLFKFRQLLEAASDELAHAISAEHGKTVSDARGEVVRGLEVVEFACGIPDLIKGEYNENVGTGVDAYSIRQPLGVVAGITPFNFPAMVPLWMFPVALACGNSFILKPSERDPSASIILARLLAEAGLPAGVFNVLQGDRTAVDGLLQHPDVAAISFVGSTPVARHVHQQGTLQGKRVQALGGAKNHMVIMPDADIDDAVEALLGAAYGSAGERCMAISVAVAVGDECADRLIEKLSPRVRALKVGLPTDNATEMGPLITGEHRNKVADYISTGIGEGAKLLIDGRPGFLDKPGFFLGGSLFDGVQPQMRIYKEEIFGPVLGILRVPDLDAAIKLINAHPYANGTAIFTRNGAAARAFTSAIEVGMVGVNVPLPVPVAFHSFGGWRSSLFGDHHIYGREGVRFYTRLKAITQRWPRELESRAEFSMPTMK</sequence>
<dbReference type="InterPro" id="IPR010061">
    <property type="entry name" value="MeMal-semiAld_DH"/>
</dbReference>
<dbReference type="Pfam" id="PF00171">
    <property type="entry name" value="Aldedh"/>
    <property type="match status" value="1"/>
</dbReference>
<dbReference type="PROSITE" id="PS00070">
    <property type="entry name" value="ALDEHYDE_DEHYDR_CYS"/>
    <property type="match status" value="1"/>
</dbReference>
<evidence type="ECO:0000256" key="3">
    <source>
        <dbReference type="ARBA" id="ARBA00023027"/>
    </source>
</evidence>
<dbReference type="GO" id="GO:0004491">
    <property type="term" value="F:methylmalonate-semialdehyde dehydrogenase (acylating, NAD) activity"/>
    <property type="evidence" value="ECO:0007669"/>
    <property type="project" value="UniProtKB-EC"/>
</dbReference>
<dbReference type="Gene3D" id="3.40.605.10">
    <property type="entry name" value="Aldehyde Dehydrogenase, Chain A, domain 1"/>
    <property type="match status" value="1"/>
</dbReference>
<dbReference type="InterPro" id="IPR016163">
    <property type="entry name" value="Ald_DH_C"/>
</dbReference>
<dbReference type="NCBIfam" id="TIGR01722">
    <property type="entry name" value="MMSDH"/>
    <property type="match status" value="1"/>
</dbReference>
<evidence type="ECO:0000256" key="1">
    <source>
        <dbReference type="ARBA" id="ARBA00013048"/>
    </source>
</evidence>
<organism evidence="5 6">
    <name type="scientific">Solimonas fluminis</name>
    <dbReference type="NCBI Taxonomy" id="2086571"/>
    <lineage>
        <taxon>Bacteria</taxon>
        <taxon>Pseudomonadati</taxon>
        <taxon>Pseudomonadota</taxon>
        <taxon>Gammaproteobacteria</taxon>
        <taxon>Nevskiales</taxon>
        <taxon>Nevskiaceae</taxon>
        <taxon>Solimonas</taxon>
    </lineage>
</organism>
<keyword evidence="3" id="KW-0520">NAD</keyword>
<dbReference type="FunFam" id="3.40.309.10:FF:000002">
    <property type="entry name" value="Methylmalonate-semialdehyde dehydrogenase (Acylating)"/>
    <property type="match status" value="1"/>
</dbReference>
<dbReference type="CDD" id="cd07085">
    <property type="entry name" value="ALDH_F6_MMSDH"/>
    <property type="match status" value="1"/>
</dbReference>
<dbReference type="GO" id="GO:0006210">
    <property type="term" value="P:thymine catabolic process"/>
    <property type="evidence" value="ECO:0007669"/>
    <property type="project" value="TreeGrafter"/>
</dbReference>
<dbReference type="AlphaFoldDB" id="A0A2S5TB55"/>
<accession>A0A2S5TB55</accession>
<feature type="domain" description="Aldehyde dehydrogenase" evidence="4">
    <location>
        <begin position="27"/>
        <end position="486"/>
    </location>
</feature>
<proteinExistence type="predicted"/>
<dbReference type="RefSeq" id="WP_104232253.1">
    <property type="nucleotide sequence ID" value="NZ_PSNW01000016.1"/>
</dbReference>
<dbReference type="InterPro" id="IPR015590">
    <property type="entry name" value="Aldehyde_DH_dom"/>
</dbReference>
<dbReference type="SUPFAM" id="SSF53720">
    <property type="entry name" value="ALDH-like"/>
    <property type="match status" value="1"/>
</dbReference>
<keyword evidence="6" id="KW-1185">Reference proteome</keyword>
<gene>
    <name evidence="5" type="primary">mmsA</name>
    <name evidence="5" type="ORF">C3942_20605</name>
</gene>
<dbReference type="PANTHER" id="PTHR43866">
    <property type="entry name" value="MALONATE-SEMIALDEHYDE DEHYDROGENASE"/>
    <property type="match status" value="1"/>
</dbReference>
<dbReference type="Gene3D" id="3.40.309.10">
    <property type="entry name" value="Aldehyde Dehydrogenase, Chain A, domain 2"/>
    <property type="match status" value="1"/>
</dbReference>
<dbReference type="OrthoDB" id="9812625at2"/>
<dbReference type="InterPro" id="IPR016161">
    <property type="entry name" value="Ald_DH/histidinol_DH"/>
</dbReference>
<dbReference type="EMBL" id="PSNW01000016">
    <property type="protein sequence ID" value="PPE72097.1"/>
    <property type="molecule type" value="Genomic_DNA"/>
</dbReference>
<evidence type="ECO:0000313" key="5">
    <source>
        <dbReference type="EMBL" id="PPE72097.1"/>
    </source>
</evidence>
<evidence type="ECO:0000256" key="2">
    <source>
        <dbReference type="ARBA" id="ARBA00023002"/>
    </source>
</evidence>
<dbReference type="GO" id="GO:0006574">
    <property type="term" value="P:L-valine catabolic process"/>
    <property type="evidence" value="ECO:0007669"/>
    <property type="project" value="TreeGrafter"/>
</dbReference>
<evidence type="ECO:0000259" key="4">
    <source>
        <dbReference type="Pfam" id="PF00171"/>
    </source>
</evidence>